<dbReference type="Proteomes" id="UP000093807">
    <property type="component" value="Unassembled WGS sequence"/>
</dbReference>
<evidence type="ECO:0008006" key="3">
    <source>
        <dbReference type="Google" id="ProtNLM"/>
    </source>
</evidence>
<dbReference type="AlphaFoldDB" id="A0A199XW38"/>
<name>A0A199XW38_9FLAO</name>
<dbReference type="PATRIC" id="fig|29536.5.peg.6"/>
<dbReference type="EMBL" id="JMTM01000004">
    <property type="protein sequence ID" value="OAZ05476.1"/>
    <property type="molecule type" value="Genomic_DNA"/>
</dbReference>
<evidence type="ECO:0000313" key="2">
    <source>
        <dbReference type="Proteomes" id="UP000093807"/>
    </source>
</evidence>
<sequence>MKSIIIGFLALFLVACEGKKEIQLPKSNQSLITTIGEHSPIYIFFTLKGKDTLAELNRNNTISSTHWVFNIDKRLPLRLVMPQVMKMQAKKEKSMHKSETSENYFSYADSLHKNLAFVSFTNVTYKMERPKSGIIILFTSKHSVMVEGKALDKDALQEYLHQLPSDKTRTFYYGFPKESSFDSYLQHQIFIRGLQFAGFDPNSPRQEFIF</sequence>
<proteinExistence type="predicted"/>
<organism evidence="1 2">
    <name type="scientific">Flavobacterium succinicans</name>
    <dbReference type="NCBI Taxonomy" id="29536"/>
    <lineage>
        <taxon>Bacteria</taxon>
        <taxon>Pseudomonadati</taxon>
        <taxon>Bacteroidota</taxon>
        <taxon>Flavobacteriia</taxon>
        <taxon>Flavobacteriales</taxon>
        <taxon>Flavobacteriaceae</taxon>
        <taxon>Flavobacterium</taxon>
    </lineage>
</organism>
<evidence type="ECO:0000313" key="1">
    <source>
        <dbReference type="EMBL" id="OAZ05476.1"/>
    </source>
</evidence>
<comment type="caution">
    <text evidence="1">The sequence shown here is derived from an EMBL/GenBank/DDBJ whole genome shotgun (WGS) entry which is preliminary data.</text>
</comment>
<dbReference type="PROSITE" id="PS51257">
    <property type="entry name" value="PROKAR_LIPOPROTEIN"/>
    <property type="match status" value="1"/>
</dbReference>
<accession>A0A199XW38</accession>
<gene>
    <name evidence="1" type="ORF">FLB_00060</name>
</gene>
<dbReference type="RefSeq" id="WP_064714015.1">
    <property type="nucleotide sequence ID" value="NZ_JMTM01000004.1"/>
</dbReference>
<protein>
    <recommendedName>
        <fullName evidence="3">Lipoprotein</fullName>
    </recommendedName>
</protein>
<dbReference type="OrthoDB" id="1148707at2"/>
<reference evidence="1 2" key="1">
    <citation type="submission" date="2016-06" db="EMBL/GenBank/DDBJ databases">
        <title>Draft genome sequence of Flavobacterium succinicans strain DD5b.</title>
        <authorList>
            <person name="Poehlein A."/>
            <person name="Daniel R."/>
            <person name="Simeonova D.D."/>
        </authorList>
    </citation>
    <scope>NUCLEOTIDE SEQUENCE [LARGE SCALE GENOMIC DNA]</scope>
    <source>
        <strain evidence="1 2">DD5b</strain>
    </source>
</reference>
<keyword evidence="2" id="KW-1185">Reference proteome</keyword>